<feature type="region of interest" description="Disordered" evidence="1">
    <location>
        <begin position="137"/>
        <end position="191"/>
    </location>
</feature>
<gene>
    <name evidence="2" type="ORF">PCOR1329_LOCUS81305</name>
</gene>
<comment type="caution">
    <text evidence="2">The sequence shown here is derived from an EMBL/GenBank/DDBJ whole genome shotgun (WGS) entry which is preliminary data.</text>
</comment>
<evidence type="ECO:0000313" key="2">
    <source>
        <dbReference type="EMBL" id="CAK0905711.1"/>
    </source>
</evidence>
<feature type="non-terminal residue" evidence="2">
    <location>
        <position position="333"/>
    </location>
</feature>
<protein>
    <submittedName>
        <fullName evidence="2">Uncharacterized protein</fullName>
    </submittedName>
</protein>
<dbReference type="Proteomes" id="UP001189429">
    <property type="component" value="Unassembled WGS sequence"/>
</dbReference>
<name>A0ABN9Y4N7_9DINO</name>
<sequence>MSNEVGSPAGVRYPRNGHVGQPHVVPGYIPQRLRLDRLATRVRFRMLPHFVRLPQQVHRVPPSSLADMRTVLTEVQRTVSVTEAKSEAMQVQFDALEAQTNGWADTVMALADCTDLSMEVNERMVPQSVRFDQRAVVLEQQRSSSTGTSTPTLPAGSTAPGQRQPGSRALARRPLPPTCLPSHINKPEKRRADSLNRCYSTTFASADDAKQFVSFAGGRGLSWREALTDCSANQRAHRVRQDGPHGLRRKSRAPGQCSQAALNHVNIRKAWEPDVTQLNVIGHRGSLFTGTCDEAHALFKVDVDHLGRPNLARNRGGLEALSLKVKDPCPVIE</sequence>
<accession>A0ABN9Y4N7</accession>
<proteinExistence type="predicted"/>
<organism evidence="2 3">
    <name type="scientific">Prorocentrum cordatum</name>
    <dbReference type="NCBI Taxonomy" id="2364126"/>
    <lineage>
        <taxon>Eukaryota</taxon>
        <taxon>Sar</taxon>
        <taxon>Alveolata</taxon>
        <taxon>Dinophyceae</taxon>
        <taxon>Prorocentrales</taxon>
        <taxon>Prorocentraceae</taxon>
        <taxon>Prorocentrum</taxon>
    </lineage>
</organism>
<reference evidence="2" key="1">
    <citation type="submission" date="2023-10" db="EMBL/GenBank/DDBJ databases">
        <authorList>
            <person name="Chen Y."/>
            <person name="Shah S."/>
            <person name="Dougan E. K."/>
            <person name="Thang M."/>
            <person name="Chan C."/>
        </authorList>
    </citation>
    <scope>NUCLEOTIDE SEQUENCE [LARGE SCALE GENOMIC DNA]</scope>
</reference>
<evidence type="ECO:0000313" key="3">
    <source>
        <dbReference type="Proteomes" id="UP001189429"/>
    </source>
</evidence>
<dbReference type="EMBL" id="CAUYUJ010021598">
    <property type="protein sequence ID" value="CAK0905711.1"/>
    <property type="molecule type" value="Genomic_DNA"/>
</dbReference>
<evidence type="ECO:0000256" key="1">
    <source>
        <dbReference type="SAM" id="MobiDB-lite"/>
    </source>
</evidence>
<keyword evidence="3" id="KW-1185">Reference proteome</keyword>
<feature type="compositionally biased region" description="Low complexity" evidence="1">
    <location>
        <begin position="143"/>
        <end position="161"/>
    </location>
</feature>